<dbReference type="EMBL" id="CAUYUJ010019304">
    <property type="protein sequence ID" value="CAK0890143.1"/>
    <property type="molecule type" value="Genomic_DNA"/>
</dbReference>
<accession>A0ABN9WTN6</accession>
<protein>
    <submittedName>
        <fullName evidence="1">Uncharacterized protein</fullName>
    </submittedName>
</protein>
<dbReference type="Proteomes" id="UP001189429">
    <property type="component" value="Unassembled WGS sequence"/>
</dbReference>
<proteinExistence type="predicted"/>
<organism evidence="1 2">
    <name type="scientific">Prorocentrum cordatum</name>
    <dbReference type="NCBI Taxonomy" id="2364126"/>
    <lineage>
        <taxon>Eukaryota</taxon>
        <taxon>Sar</taxon>
        <taxon>Alveolata</taxon>
        <taxon>Dinophyceae</taxon>
        <taxon>Prorocentrales</taxon>
        <taxon>Prorocentraceae</taxon>
        <taxon>Prorocentrum</taxon>
    </lineage>
</organism>
<evidence type="ECO:0000313" key="2">
    <source>
        <dbReference type="Proteomes" id="UP001189429"/>
    </source>
</evidence>
<keyword evidence="2" id="KW-1185">Reference proteome</keyword>
<comment type="caution">
    <text evidence="1">The sequence shown here is derived from an EMBL/GenBank/DDBJ whole genome shotgun (WGS) entry which is preliminary data.</text>
</comment>
<evidence type="ECO:0000313" key="1">
    <source>
        <dbReference type="EMBL" id="CAK0890143.1"/>
    </source>
</evidence>
<name>A0ABN9WTN6_9DINO</name>
<gene>
    <name evidence="1" type="ORF">PCOR1329_LOCUS70443</name>
</gene>
<reference evidence="1" key="1">
    <citation type="submission" date="2023-10" db="EMBL/GenBank/DDBJ databases">
        <authorList>
            <person name="Chen Y."/>
            <person name="Shah S."/>
            <person name="Dougan E. K."/>
            <person name="Thang M."/>
            <person name="Chan C."/>
        </authorList>
    </citation>
    <scope>NUCLEOTIDE SEQUENCE [LARGE SCALE GENOMIC DNA]</scope>
</reference>
<sequence length="187" mass="21132">MPAALSKARRAIPDGRLCRLCSCKDSDPDLTFPEMCTRWGFPPGPETNKNQGRLCFYCFRVYNAECASKFKNLAAFLKAFGEQGSDLMVKFNSMREQVITICKDKQMTVGVVVEWSQVRAVVQTVTSNEVEAKQNPDTIMLYKDYVVKHGDPAKNGHQRGQYRGHDVVTIPGRLEWKVYKTEKKASG</sequence>